<dbReference type="GO" id="GO:0009279">
    <property type="term" value="C:cell outer membrane"/>
    <property type="evidence" value="ECO:0007669"/>
    <property type="project" value="UniProtKB-SubCell"/>
</dbReference>
<keyword evidence="5" id="KW-0812">Transmembrane</keyword>
<comment type="subcellular location">
    <subcellularLocation>
        <location evidence="1">Cell outer membrane</location>
        <topology evidence="1">Multi-pass membrane protein</topology>
    </subcellularLocation>
</comment>
<evidence type="ECO:0000259" key="12">
    <source>
        <dbReference type="Pfam" id="PF13609"/>
    </source>
</evidence>
<name>A0A6G7VGL5_9GAMM</name>
<feature type="chain" id="PRO_5026355232" evidence="11">
    <location>
        <begin position="23"/>
        <end position="375"/>
    </location>
</feature>
<dbReference type="InterPro" id="IPR033900">
    <property type="entry name" value="Gram_neg_porin_domain"/>
</dbReference>
<keyword evidence="9" id="KW-0472">Membrane</keyword>
<evidence type="ECO:0000256" key="5">
    <source>
        <dbReference type="ARBA" id="ARBA00022692"/>
    </source>
</evidence>
<dbReference type="RefSeq" id="WP_166272338.1">
    <property type="nucleotide sequence ID" value="NZ_CP048029.1"/>
</dbReference>
<keyword evidence="4" id="KW-1134">Transmembrane beta strand</keyword>
<evidence type="ECO:0000256" key="8">
    <source>
        <dbReference type="ARBA" id="ARBA00023114"/>
    </source>
</evidence>
<evidence type="ECO:0000256" key="3">
    <source>
        <dbReference type="ARBA" id="ARBA00022448"/>
    </source>
</evidence>
<dbReference type="InterPro" id="IPR050298">
    <property type="entry name" value="Gram-neg_bact_OMP"/>
</dbReference>
<evidence type="ECO:0000256" key="1">
    <source>
        <dbReference type="ARBA" id="ARBA00004571"/>
    </source>
</evidence>
<keyword evidence="10" id="KW-0998">Cell outer membrane</keyword>
<gene>
    <name evidence="13" type="ORF">GWK36_01485</name>
</gene>
<dbReference type="EMBL" id="CP048029">
    <property type="protein sequence ID" value="QIK39050.1"/>
    <property type="molecule type" value="Genomic_DNA"/>
</dbReference>
<dbReference type="Pfam" id="PF13609">
    <property type="entry name" value="Porin_4"/>
    <property type="match status" value="1"/>
</dbReference>
<evidence type="ECO:0000256" key="11">
    <source>
        <dbReference type="SAM" id="SignalP"/>
    </source>
</evidence>
<evidence type="ECO:0000256" key="7">
    <source>
        <dbReference type="ARBA" id="ARBA00023065"/>
    </source>
</evidence>
<keyword evidence="8" id="KW-0626">Porin</keyword>
<sequence>MKKKLLTLAVAATMVAPVAATADAILYGKLHMSIDWADVEGTGFKGWGLNGRGAIPGESRANRIGVKGSEDLGNGLKAIYQVEFGIRMTEESTRGNAASGADDSITMRNSFAGLTGDWGTFVVGRNDTPYKNSTAKLDLFSDTMADYNGTAKFDDIRADNAIAYVSPNLSGFQLAGAVHAGGASTAGYGENLNSDTLAEAYSIAGIYSNGPFYASLAYESLSNELFMNTAVSSNRLSPSYVADDYTKWRVGLGMLDWNGFTLAGIYEEQSDLPRGQISPATTNDSLKLWQIQAGYSFGNNMIKAMYGNGNRDGRVPPGAPKNVRDAIDGDYYTWAVAFDHNLSKRTKAYILYTQTNDDLPNTDWDGFSIGMIHNF</sequence>
<reference evidence="14" key="1">
    <citation type="submission" date="2020-01" db="EMBL/GenBank/DDBJ databases">
        <title>Caldichromatium gen. nov., sp. nov., a thermophilic purple sulfur bacterium member of the family Chromatiaceae isolated from Nakabusa hot spring, Japan.</title>
        <authorList>
            <person name="Saini M.K."/>
            <person name="Hanada S."/>
            <person name="Tank M."/>
        </authorList>
    </citation>
    <scope>NUCLEOTIDE SEQUENCE [LARGE SCALE GENOMIC DNA]</scope>
    <source>
        <strain evidence="14">No.7</strain>
    </source>
</reference>
<evidence type="ECO:0000313" key="14">
    <source>
        <dbReference type="Proteomes" id="UP000502699"/>
    </source>
</evidence>
<dbReference type="AlphaFoldDB" id="A0A6G7VGL5"/>
<feature type="domain" description="Porin" evidence="12">
    <location>
        <begin position="9"/>
        <end position="358"/>
    </location>
</feature>
<protein>
    <submittedName>
        <fullName evidence="13">Porin</fullName>
    </submittedName>
</protein>
<evidence type="ECO:0000256" key="2">
    <source>
        <dbReference type="ARBA" id="ARBA00011233"/>
    </source>
</evidence>
<evidence type="ECO:0000256" key="10">
    <source>
        <dbReference type="ARBA" id="ARBA00023237"/>
    </source>
</evidence>
<dbReference type="PRINTS" id="PR00184">
    <property type="entry name" value="NEISSPPORIN"/>
</dbReference>
<keyword evidence="7" id="KW-0406">Ion transport</keyword>
<dbReference type="SUPFAM" id="SSF56935">
    <property type="entry name" value="Porins"/>
    <property type="match status" value="1"/>
</dbReference>
<evidence type="ECO:0000256" key="9">
    <source>
        <dbReference type="ARBA" id="ARBA00023136"/>
    </source>
</evidence>
<dbReference type="GO" id="GO:0046930">
    <property type="term" value="C:pore complex"/>
    <property type="evidence" value="ECO:0007669"/>
    <property type="project" value="UniProtKB-KW"/>
</dbReference>
<dbReference type="PANTHER" id="PTHR34501">
    <property type="entry name" value="PROTEIN YDDL-RELATED"/>
    <property type="match status" value="1"/>
</dbReference>
<dbReference type="InterPro" id="IPR002299">
    <property type="entry name" value="Porin_Neis"/>
</dbReference>
<keyword evidence="14" id="KW-1185">Reference proteome</keyword>
<evidence type="ECO:0000313" key="13">
    <source>
        <dbReference type="EMBL" id="QIK39050.1"/>
    </source>
</evidence>
<dbReference type="PANTHER" id="PTHR34501:SF9">
    <property type="entry name" value="MAJOR OUTER MEMBRANE PROTEIN P.IA"/>
    <property type="match status" value="1"/>
</dbReference>
<keyword evidence="6 11" id="KW-0732">Signal</keyword>
<dbReference type="Proteomes" id="UP000502699">
    <property type="component" value="Chromosome"/>
</dbReference>
<dbReference type="CDD" id="cd00342">
    <property type="entry name" value="gram_neg_porins"/>
    <property type="match status" value="1"/>
</dbReference>
<proteinExistence type="predicted"/>
<accession>A0A6G7VGL5</accession>
<evidence type="ECO:0000256" key="6">
    <source>
        <dbReference type="ARBA" id="ARBA00022729"/>
    </source>
</evidence>
<comment type="subunit">
    <text evidence="2">Homotrimer.</text>
</comment>
<dbReference type="GO" id="GO:0006811">
    <property type="term" value="P:monoatomic ion transport"/>
    <property type="evidence" value="ECO:0007669"/>
    <property type="project" value="UniProtKB-KW"/>
</dbReference>
<evidence type="ECO:0000256" key="4">
    <source>
        <dbReference type="ARBA" id="ARBA00022452"/>
    </source>
</evidence>
<dbReference type="KEGG" id="cjap:GWK36_01485"/>
<dbReference type="Gene3D" id="2.40.160.10">
    <property type="entry name" value="Porin"/>
    <property type="match status" value="1"/>
</dbReference>
<dbReference type="InterPro" id="IPR023614">
    <property type="entry name" value="Porin_dom_sf"/>
</dbReference>
<feature type="signal peptide" evidence="11">
    <location>
        <begin position="1"/>
        <end position="22"/>
    </location>
</feature>
<dbReference type="GO" id="GO:0015288">
    <property type="term" value="F:porin activity"/>
    <property type="evidence" value="ECO:0007669"/>
    <property type="project" value="UniProtKB-KW"/>
</dbReference>
<keyword evidence="3" id="KW-0813">Transport</keyword>
<organism evidence="13 14">
    <name type="scientific">Caldichromatium japonicum</name>
    <dbReference type="NCBI Taxonomy" id="2699430"/>
    <lineage>
        <taxon>Bacteria</taxon>
        <taxon>Pseudomonadati</taxon>
        <taxon>Pseudomonadota</taxon>
        <taxon>Gammaproteobacteria</taxon>
        <taxon>Chromatiales</taxon>
        <taxon>Chromatiaceae</taxon>
        <taxon>Caldichromatium</taxon>
    </lineage>
</organism>